<evidence type="ECO:0000256" key="6">
    <source>
        <dbReference type="ARBA" id="ARBA00023180"/>
    </source>
</evidence>
<proteinExistence type="inferred from homology"/>
<dbReference type="GO" id="GO:0043386">
    <property type="term" value="P:mycotoxin biosynthetic process"/>
    <property type="evidence" value="ECO:0007669"/>
    <property type="project" value="InterPro"/>
</dbReference>
<feature type="region of interest" description="Disordered" evidence="8">
    <location>
        <begin position="1"/>
        <end position="34"/>
    </location>
</feature>
<keyword evidence="6" id="KW-0325">Glycoprotein</keyword>
<evidence type="ECO:0000256" key="4">
    <source>
        <dbReference type="ARBA" id="ARBA00023026"/>
    </source>
</evidence>
<keyword evidence="10" id="KW-1185">Reference proteome</keyword>
<keyword evidence="2" id="KW-0812">Transmembrane</keyword>
<accession>A0AA39WA39</accession>
<evidence type="ECO:0000256" key="2">
    <source>
        <dbReference type="ARBA" id="ARBA00022692"/>
    </source>
</evidence>
<reference evidence="9" key="1">
    <citation type="submission" date="2023-06" db="EMBL/GenBank/DDBJ databases">
        <title>Genome-scale phylogeny and comparative genomics of the fungal order Sordariales.</title>
        <authorList>
            <consortium name="Lawrence Berkeley National Laboratory"/>
            <person name="Hensen N."/>
            <person name="Bonometti L."/>
            <person name="Westerberg I."/>
            <person name="Brannstrom I.O."/>
            <person name="Guillou S."/>
            <person name="Cros-Aarteil S."/>
            <person name="Calhoun S."/>
            <person name="Haridas S."/>
            <person name="Kuo A."/>
            <person name="Mondo S."/>
            <person name="Pangilinan J."/>
            <person name="Riley R."/>
            <person name="Labutti K."/>
            <person name="Andreopoulos B."/>
            <person name="Lipzen A."/>
            <person name="Chen C."/>
            <person name="Yanf M."/>
            <person name="Daum C."/>
            <person name="Ng V."/>
            <person name="Clum A."/>
            <person name="Steindorff A."/>
            <person name="Ohm R."/>
            <person name="Martin F."/>
            <person name="Silar P."/>
            <person name="Natvig D."/>
            <person name="Lalanne C."/>
            <person name="Gautier V."/>
            <person name="Ament-Velasquez S.L."/>
            <person name="Kruys A."/>
            <person name="Hutchinson M.I."/>
            <person name="Powell A.J."/>
            <person name="Barry K."/>
            <person name="Miller A.N."/>
            <person name="Grigoriev I.V."/>
            <person name="Debuchy R."/>
            <person name="Gladieux P."/>
            <person name="Thoren M.H."/>
            <person name="Johannesson H."/>
        </authorList>
    </citation>
    <scope>NUCLEOTIDE SEQUENCE</scope>
    <source>
        <strain evidence="9">CBS 606.72</strain>
    </source>
</reference>
<evidence type="ECO:0000256" key="3">
    <source>
        <dbReference type="ARBA" id="ARBA00022989"/>
    </source>
</evidence>
<organism evidence="9 10">
    <name type="scientific">Immersiella caudata</name>
    <dbReference type="NCBI Taxonomy" id="314043"/>
    <lineage>
        <taxon>Eukaryota</taxon>
        <taxon>Fungi</taxon>
        <taxon>Dikarya</taxon>
        <taxon>Ascomycota</taxon>
        <taxon>Pezizomycotina</taxon>
        <taxon>Sordariomycetes</taxon>
        <taxon>Sordariomycetidae</taxon>
        <taxon>Sordariales</taxon>
        <taxon>Lasiosphaeriaceae</taxon>
        <taxon>Immersiella</taxon>
    </lineage>
</organism>
<gene>
    <name evidence="9" type="ORF">B0T14DRAFT_441827</name>
</gene>
<keyword evidence="4" id="KW-0843">Virulence</keyword>
<comment type="caution">
    <text evidence="9">The sequence shown here is derived from an EMBL/GenBank/DDBJ whole genome shotgun (WGS) entry which is preliminary data.</text>
</comment>
<evidence type="ECO:0000313" key="9">
    <source>
        <dbReference type="EMBL" id="KAK0609433.1"/>
    </source>
</evidence>
<evidence type="ECO:0000256" key="1">
    <source>
        <dbReference type="ARBA" id="ARBA00004167"/>
    </source>
</evidence>
<evidence type="ECO:0000256" key="7">
    <source>
        <dbReference type="ARBA" id="ARBA00035112"/>
    </source>
</evidence>
<dbReference type="Pfam" id="PF11807">
    <property type="entry name" value="UstYa"/>
    <property type="match status" value="1"/>
</dbReference>
<dbReference type="PANTHER" id="PTHR33365">
    <property type="entry name" value="YALI0B05434P"/>
    <property type="match status" value="1"/>
</dbReference>
<keyword evidence="5" id="KW-0472">Membrane</keyword>
<comment type="subcellular location">
    <subcellularLocation>
        <location evidence="1">Membrane</location>
        <topology evidence="1">Single-pass membrane protein</topology>
    </subcellularLocation>
</comment>
<evidence type="ECO:0000313" key="10">
    <source>
        <dbReference type="Proteomes" id="UP001175000"/>
    </source>
</evidence>
<feature type="compositionally biased region" description="Polar residues" evidence="8">
    <location>
        <begin position="24"/>
        <end position="34"/>
    </location>
</feature>
<dbReference type="PANTHER" id="PTHR33365:SF7">
    <property type="entry name" value="TAT PATHWAY SIGNAL SEQUENCE"/>
    <property type="match status" value="1"/>
</dbReference>
<evidence type="ECO:0000256" key="5">
    <source>
        <dbReference type="ARBA" id="ARBA00023136"/>
    </source>
</evidence>
<dbReference type="Proteomes" id="UP001175000">
    <property type="component" value="Unassembled WGS sequence"/>
</dbReference>
<dbReference type="InterPro" id="IPR021765">
    <property type="entry name" value="UstYa-like"/>
</dbReference>
<keyword evidence="3" id="KW-1133">Transmembrane helix</keyword>
<comment type="similarity">
    <text evidence="7">Belongs to the ustYa family.</text>
</comment>
<dbReference type="AlphaFoldDB" id="A0AA39WA39"/>
<dbReference type="EMBL" id="JAULSU010000008">
    <property type="protein sequence ID" value="KAK0609433.1"/>
    <property type="molecule type" value="Genomic_DNA"/>
</dbReference>
<evidence type="ECO:0000256" key="8">
    <source>
        <dbReference type="SAM" id="MobiDB-lite"/>
    </source>
</evidence>
<sequence length="278" mass="31987">MPSKYFPLPDDSPRESGEAGRSLLGNSNTNAKQPWQPTLRNSILSTMALVLYSLGISWVTKVTVQGPHQLTAPASIPHPDEKEYVITTTGQPGDSWVHNLVYGEPSPEVDDAWFDLFKPFNTRVPAERYEASMGNRSTVRVNDGSGDYYVTLTMYHELHCLMRFRWFLHPEYYANKTWEEQAADKGLMGHYRHCIWSLLESVMCNGDTSMRTFHWDPKKPAPKPDSPAERKCVNWDWLYKWTSDRSFLLQDRMLTHPKFGLLDEKLMPVYPKEGGDQP</sequence>
<protein>
    <submittedName>
        <fullName evidence="9">Uncharacterized protein</fullName>
    </submittedName>
</protein>
<dbReference type="GO" id="GO:0016020">
    <property type="term" value="C:membrane"/>
    <property type="evidence" value="ECO:0007669"/>
    <property type="project" value="UniProtKB-SubCell"/>
</dbReference>
<name>A0AA39WA39_9PEZI</name>